<feature type="region of interest" description="Disordered" evidence="1">
    <location>
        <begin position="1"/>
        <end position="28"/>
    </location>
</feature>
<gene>
    <name evidence="2" type="ORF">PGQ11_005666</name>
</gene>
<evidence type="ECO:0000313" key="3">
    <source>
        <dbReference type="Proteomes" id="UP001390339"/>
    </source>
</evidence>
<feature type="compositionally biased region" description="Basic and acidic residues" evidence="1">
    <location>
        <begin position="217"/>
        <end position="234"/>
    </location>
</feature>
<proteinExistence type="predicted"/>
<dbReference type="EMBL" id="JAPCWZ010000003">
    <property type="protein sequence ID" value="KAK8875152.1"/>
    <property type="molecule type" value="Genomic_DNA"/>
</dbReference>
<comment type="caution">
    <text evidence="2">The sequence shown here is derived from an EMBL/GenBank/DDBJ whole genome shotgun (WGS) entry which is preliminary data.</text>
</comment>
<dbReference type="Proteomes" id="UP001390339">
    <property type="component" value="Unassembled WGS sequence"/>
</dbReference>
<sequence length="234" mass="24381">MAKPRPEWMQEGMPDFDSDLEDLDHDPEDEFGSQNLGLGWGRVLWLSAGSKGKASLLIFSPNLTVTPSHVNVPVERVEDLALRDVGGAALQGGLVAAVSDELGVLGDDFAVGRDGQRLVRVADEDGRVVGAAHALAEGVAGPVLDVAVALVAHVLDAVADRVQHGEGVVVGGADGTLCRIVRKCFFLRGLGSGCDVGNLHRGHGPGHRWGLGTAKSAEAKHDDGGELHGEQDDG</sequence>
<organism evidence="2 3">
    <name type="scientific">Apiospora arundinis</name>
    <dbReference type="NCBI Taxonomy" id="335852"/>
    <lineage>
        <taxon>Eukaryota</taxon>
        <taxon>Fungi</taxon>
        <taxon>Dikarya</taxon>
        <taxon>Ascomycota</taxon>
        <taxon>Pezizomycotina</taxon>
        <taxon>Sordariomycetes</taxon>
        <taxon>Xylariomycetidae</taxon>
        <taxon>Amphisphaeriales</taxon>
        <taxon>Apiosporaceae</taxon>
        <taxon>Apiospora</taxon>
    </lineage>
</organism>
<reference evidence="2 3" key="1">
    <citation type="journal article" date="2024" name="IMA Fungus">
        <title>Apiospora arundinis, a panoply of carbohydrate-active enzymes and secondary metabolites.</title>
        <authorList>
            <person name="Sorensen T."/>
            <person name="Petersen C."/>
            <person name="Muurmann A.T."/>
            <person name="Christiansen J.V."/>
            <person name="Brundto M.L."/>
            <person name="Overgaard C.K."/>
            <person name="Boysen A.T."/>
            <person name="Wollenberg R.D."/>
            <person name="Larsen T.O."/>
            <person name="Sorensen J.L."/>
            <person name="Nielsen K.L."/>
            <person name="Sondergaard T.E."/>
        </authorList>
    </citation>
    <scope>NUCLEOTIDE SEQUENCE [LARGE SCALE GENOMIC DNA]</scope>
    <source>
        <strain evidence="2 3">AAU 773</strain>
    </source>
</reference>
<feature type="compositionally biased region" description="Acidic residues" evidence="1">
    <location>
        <begin position="14"/>
        <end position="28"/>
    </location>
</feature>
<evidence type="ECO:0000313" key="2">
    <source>
        <dbReference type="EMBL" id="KAK8875152.1"/>
    </source>
</evidence>
<name>A0ABR2JD06_9PEZI</name>
<protein>
    <submittedName>
        <fullName evidence="2">Uncharacterized protein</fullName>
    </submittedName>
</protein>
<feature type="region of interest" description="Disordered" evidence="1">
    <location>
        <begin position="210"/>
        <end position="234"/>
    </location>
</feature>
<evidence type="ECO:0000256" key="1">
    <source>
        <dbReference type="SAM" id="MobiDB-lite"/>
    </source>
</evidence>
<accession>A0ABR2JD06</accession>
<keyword evidence="3" id="KW-1185">Reference proteome</keyword>